<evidence type="ECO:0008006" key="3">
    <source>
        <dbReference type="Google" id="ProtNLM"/>
    </source>
</evidence>
<feature type="region of interest" description="Disordered" evidence="1">
    <location>
        <begin position="217"/>
        <end position="241"/>
    </location>
</feature>
<proteinExistence type="predicted"/>
<gene>
    <name evidence="2" type="ORF">TM448B02174_0013</name>
</gene>
<feature type="region of interest" description="Disordered" evidence="1">
    <location>
        <begin position="1"/>
        <end position="27"/>
    </location>
</feature>
<evidence type="ECO:0000256" key="1">
    <source>
        <dbReference type="SAM" id="MobiDB-lite"/>
    </source>
</evidence>
<dbReference type="AlphaFoldDB" id="A0A6M3XVW1"/>
<evidence type="ECO:0000313" key="2">
    <source>
        <dbReference type="EMBL" id="QJI00924.1"/>
    </source>
</evidence>
<dbReference type="SUPFAM" id="SSF56399">
    <property type="entry name" value="ADP-ribosylation"/>
    <property type="match status" value="1"/>
</dbReference>
<feature type="compositionally biased region" description="Basic and acidic residues" evidence="1">
    <location>
        <begin position="1"/>
        <end position="15"/>
    </location>
</feature>
<name>A0A6M3XVW1_9ZZZZ</name>
<accession>A0A6M3XVW1</accession>
<reference evidence="2" key="1">
    <citation type="submission" date="2020-03" db="EMBL/GenBank/DDBJ databases">
        <title>The deep terrestrial virosphere.</title>
        <authorList>
            <person name="Holmfeldt K."/>
            <person name="Nilsson E."/>
            <person name="Simone D."/>
            <person name="Lopez-Fernandez M."/>
            <person name="Wu X."/>
            <person name="de Brujin I."/>
            <person name="Lundin D."/>
            <person name="Andersson A."/>
            <person name="Bertilsson S."/>
            <person name="Dopson M."/>
        </authorList>
    </citation>
    <scope>NUCLEOTIDE SEQUENCE</scope>
    <source>
        <strain evidence="2">TM448B02174</strain>
    </source>
</reference>
<organism evidence="2">
    <name type="scientific">viral metagenome</name>
    <dbReference type="NCBI Taxonomy" id="1070528"/>
    <lineage>
        <taxon>unclassified sequences</taxon>
        <taxon>metagenomes</taxon>
        <taxon>organismal metagenomes</taxon>
    </lineage>
</organism>
<dbReference type="EMBL" id="MT144885">
    <property type="protein sequence ID" value="QJI00924.1"/>
    <property type="molecule type" value="Genomic_DNA"/>
</dbReference>
<protein>
    <recommendedName>
        <fullName evidence="3">ParB/Sulfiredoxin domain-containing protein</fullName>
    </recommendedName>
</protein>
<sequence length="1213" mass="132557">MDYTKLRDQVREMESRQAAMTPSAADTPVIPPKEGLFTSIAKGAGGFAKELYKGVVRPLATPFAGLQAGITGEEVQYSDWLGGARGSNDPAKQAKIAGSAALEAASLIPAGKGLAAMRGLKGLRGKELAKFALMEARYGAKTGAAGGAGYELGQNEDSTLDSVITSGIVGAGFGGVLGFGLPYGGKLAGYAYGKLPSSWRKGVDDVVDNYLARQAAKTKSKTGGIPPPPDGGGGAAGAVEKGGLPDGATLADIDSDLFPTKAPDAVSVDLKLADKAKRSGIKTADINMFGEMSATERQQARQMIEMADAKVESHSAPHPQIIPGKPVLNQVKRLEAVAKQSGKRLGEIADEMPNQAIPLKTTRIDKNGFEHTIDPLGRMLGWLDDSKVRIRKDKAGNIVGLNFDNSAYRGSPFATERAMIEQSFQELFPAQAKGLDIHRTPKEIMQIRRTLREYRMKVEAKLGESTNPVETMIENLRRDLLEPIGAVSDDFRKVNQTYAVSKSARDKFYKDFLGKKFTEATPGELQERIGEVLRRLASNTSATPGMNLRMLREAIEKTYKLTGEEIPEGLLQDPRRLTFLSELINDAWDIKAPTGFQGSIERGIASTIGQGVEIAQDVGQIATGRPISGGLSLLRKVGLGKDPKVARQQLLKDIFKATEEIPLPKGEAVAAAEKTAEVGINPNTLSSSAFDQDHIDRLVERLRKGEKLAPIALDEANLTKVLDGNHRLAAYKMLGEQPEFVTINSKEFHRQQITNEDSLKDIAFLKKHGKPIKTTQQLKKGYKMLGPDDEMAAATAKTAKPPSNIPDGEYVYHTTSPDYIPKIAKSGMKPSEGQYGKGVYFAPNQELTGGYGSPGGATIRVKRTNLPEDYQEFKGDQGWTNQIVTPDKVEVSLDKGATWKSLAEKQKPTAKTAVTGQAEKIGGQEAMGAMAGLEPEYDEDGKIKGFKFNPEKAALGMAGMIVGKKAVHFSKMKHIEAPWEKGILRAELSDKTATIKPLKDWALKAGYTWLHNGRINEPAFLQDVLEHTKLYDEYPELKNVMFKMNPKLAKNSGFWDGKAINISDEMDEKAIKPLVLHETQHIIQDMESFAKGGSVDELTKNPDLQRAVIGRMLKDSIELSKTHSEITTKDLDKIFQLYQKANSGEVVPMKDLRELVDTDEGIIEYYHRLAGEWEARRVAQRSEFSQQQLAKRPFYSFFDSDVKSPEDIITLER</sequence>